<keyword evidence="1 2" id="KW-0694">RNA-binding</keyword>
<evidence type="ECO:0000259" key="4">
    <source>
        <dbReference type="PROSITE" id="PS50102"/>
    </source>
</evidence>
<feature type="compositionally biased region" description="Basic and acidic residues" evidence="3">
    <location>
        <begin position="105"/>
        <end position="124"/>
    </location>
</feature>
<dbReference type="InterPro" id="IPR012677">
    <property type="entry name" value="Nucleotide-bd_a/b_plait_sf"/>
</dbReference>
<keyword evidence="6" id="KW-1185">Reference proteome</keyword>
<gene>
    <name evidence="5" type="ORF">NDN08_004659</name>
</gene>
<dbReference type="GO" id="GO:0003723">
    <property type="term" value="F:RNA binding"/>
    <property type="evidence" value="ECO:0007669"/>
    <property type="project" value="UniProtKB-UniRule"/>
</dbReference>
<feature type="domain" description="RRM" evidence="4">
    <location>
        <begin position="5"/>
        <end position="83"/>
    </location>
</feature>
<accession>A0AAV8ULW5</accession>
<dbReference type="InterPro" id="IPR034168">
    <property type="entry name" value="PPIE_RRM"/>
</dbReference>
<name>A0AAV8ULW5_9RHOD</name>
<organism evidence="5 6">
    <name type="scientific">Rhodosorus marinus</name>
    <dbReference type="NCBI Taxonomy" id="101924"/>
    <lineage>
        <taxon>Eukaryota</taxon>
        <taxon>Rhodophyta</taxon>
        <taxon>Stylonematophyceae</taxon>
        <taxon>Stylonematales</taxon>
        <taxon>Stylonemataceae</taxon>
        <taxon>Rhodosorus</taxon>
    </lineage>
</organism>
<dbReference type="SMART" id="SM00360">
    <property type="entry name" value="RRM"/>
    <property type="match status" value="1"/>
</dbReference>
<dbReference type="EMBL" id="JAMWBK010000007">
    <property type="protein sequence ID" value="KAJ8903555.1"/>
    <property type="molecule type" value="Genomic_DNA"/>
</dbReference>
<evidence type="ECO:0000256" key="2">
    <source>
        <dbReference type="PROSITE-ProRule" id="PRU00176"/>
    </source>
</evidence>
<evidence type="ECO:0000256" key="1">
    <source>
        <dbReference type="ARBA" id="ARBA00022884"/>
    </source>
</evidence>
<evidence type="ECO:0000313" key="5">
    <source>
        <dbReference type="EMBL" id="KAJ8903555.1"/>
    </source>
</evidence>
<proteinExistence type="predicted"/>
<evidence type="ECO:0000313" key="6">
    <source>
        <dbReference type="Proteomes" id="UP001157974"/>
    </source>
</evidence>
<comment type="caution">
    <text evidence="5">The sequence shown here is derived from an EMBL/GenBank/DDBJ whole genome shotgun (WGS) entry which is preliminary data.</text>
</comment>
<dbReference type="InterPro" id="IPR035979">
    <property type="entry name" value="RBD_domain_sf"/>
</dbReference>
<protein>
    <recommendedName>
        <fullName evidence="4">RRM domain-containing protein</fullName>
    </recommendedName>
</protein>
<dbReference type="CDD" id="cd12347">
    <property type="entry name" value="RRM_PPIE"/>
    <property type="match status" value="1"/>
</dbReference>
<dbReference type="Gene3D" id="3.30.70.330">
    <property type="match status" value="1"/>
</dbReference>
<dbReference type="AlphaFoldDB" id="A0AAV8ULW5"/>
<feature type="region of interest" description="Disordered" evidence="3">
    <location>
        <begin position="105"/>
        <end position="135"/>
    </location>
</feature>
<dbReference type="Pfam" id="PF00076">
    <property type="entry name" value="RRM_1"/>
    <property type="match status" value="1"/>
</dbReference>
<evidence type="ECO:0000256" key="3">
    <source>
        <dbReference type="SAM" id="MobiDB-lite"/>
    </source>
</evidence>
<dbReference type="InterPro" id="IPR000504">
    <property type="entry name" value="RRM_dom"/>
</dbReference>
<dbReference type="PANTHER" id="PTHR48037">
    <property type="entry name" value="ATPASE E1"/>
    <property type="match status" value="1"/>
</dbReference>
<reference evidence="5 6" key="1">
    <citation type="journal article" date="2023" name="Nat. Commun.">
        <title>Origin of minicircular mitochondrial genomes in red algae.</title>
        <authorList>
            <person name="Lee Y."/>
            <person name="Cho C.H."/>
            <person name="Lee Y.M."/>
            <person name="Park S.I."/>
            <person name="Yang J.H."/>
            <person name="West J.A."/>
            <person name="Bhattacharya D."/>
            <person name="Yoon H.S."/>
        </authorList>
    </citation>
    <scope>NUCLEOTIDE SEQUENCE [LARGE SCALE GENOMIC DNA]</scope>
    <source>
        <strain evidence="5 6">CCMP1338</strain>
        <tissue evidence="5">Whole cell</tissue>
    </source>
</reference>
<dbReference type="PROSITE" id="PS50102">
    <property type="entry name" value="RRM"/>
    <property type="match status" value="1"/>
</dbReference>
<dbReference type="SUPFAM" id="SSF54928">
    <property type="entry name" value="RNA-binding domain, RBD"/>
    <property type="match status" value="1"/>
</dbReference>
<dbReference type="Proteomes" id="UP001157974">
    <property type="component" value="Unassembled WGS sequence"/>
</dbReference>
<dbReference type="PANTHER" id="PTHR48037:SF1">
    <property type="entry name" value="RRM DOMAIN-CONTAINING PROTEIN"/>
    <property type="match status" value="1"/>
</dbReference>
<sequence length="135" mass="14914">MSEQRNLYIGGLEEEVTEAVLKAAFLPFGDIVDVSIPVDAGSQKTRGFGFVQFESAEDAAAAVDNMNDSEVYGRRIRVNYARPLPKAGHGKAVWDATDDWLKDQQKDDDKDFIQAEKSERRADDGMQPSLTADTS</sequence>